<dbReference type="Gene3D" id="1.10.4160.10">
    <property type="entry name" value="Hydantoin permease"/>
    <property type="match status" value="1"/>
</dbReference>
<evidence type="ECO:0000256" key="6">
    <source>
        <dbReference type="SAM" id="Phobius"/>
    </source>
</evidence>
<feature type="transmembrane region" description="Helical" evidence="6">
    <location>
        <begin position="393"/>
        <end position="412"/>
    </location>
</feature>
<comment type="caution">
    <text evidence="7">The sequence shown here is derived from an EMBL/GenBank/DDBJ whole genome shotgun (WGS) entry which is preliminary data.</text>
</comment>
<dbReference type="Pfam" id="PF02133">
    <property type="entry name" value="Transp_cyt_pur"/>
    <property type="match status" value="1"/>
</dbReference>
<proteinExistence type="inferred from homology"/>
<protein>
    <submittedName>
        <fullName evidence="7">Cytosine permease</fullName>
    </submittedName>
</protein>
<evidence type="ECO:0000256" key="3">
    <source>
        <dbReference type="ARBA" id="ARBA00022692"/>
    </source>
</evidence>
<keyword evidence="3 6" id="KW-0812">Transmembrane</keyword>
<evidence type="ECO:0000256" key="4">
    <source>
        <dbReference type="ARBA" id="ARBA00022989"/>
    </source>
</evidence>
<accession>A0A916J0S3</accession>
<keyword evidence="8" id="KW-1185">Reference proteome</keyword>
<comment type="similarity">
    <text evidence="2">Belongs to the purine-cytosine permease (2.A.39) family.</text>
</comment>
<sequence length="430" mass="44601">MKRLDEASDGSATRPIPLPRRRGLLFPAFAWSGFSSAFASIIVGGYLQGSLGTFDALFAATLGNWILFIYSAAIGFAAGRWGLSSQLVLEGVFGRWGAVMPGALLGALVTGWFAFHVAVTANILVAALHVQGDSTLAICLIGVLFAMPVIVHISRGFNMTAIGIPAMAIFAVVVFAHRLAPRWDVLLDGPIGGTMPFGTGVCMAFGTFVVSGTMTGDIVRYCRTGNEAVQATAFGILLANLPFLILGVLISASGIKVNDLFTAGHALSWLLLVLVIIANWTTCDACLTNAAVTFKSAFPTLPWIGVAGGATFLGIFLAITNSVGDVSGWTLLLTAMASPIGGVIIADYYVVRVRVGFSRARMAPVNLAALLATGAGMLVALLCHRLIPGVITPLVSAPVAGCLYLVMCGIASRHLGADLGGRSAGAEALD</sequence>
<keyword evidence="5 6" id="KW-0472">Membrane</keyword>
<dbReference type="AlphaFoldDB" id="A0A916J0S3"/>
<feature type="transmembrane region" description="Helical" evidence="6">
    <location>
        <begin position="267"/>
        <end position="288"/>
    </location>
</feature>
<dbReference type="GO" id="GO:0015209">
    <property type="term" value="F:cytosine transmembrane transporter activity"/>
    <property type="evidence" value="ECO:0007669"/>
    <property type="project" value="InterPro"/>
</dbReference>
<feature type="transmembrane region" description="Helical" evidence="6">
    <location>
        <begin position="24"/>
        <end position="47"/>
    </location>
</feature>
<dbReference type="InterPro" id="IPR001248">
    <property type="entry name" value="Pur-cyt_permease"/>
</dbReference>
<feature type="transmembrane region" description="Helical" evidence="6">
    <location>
        <begin position="134"/>
        <end position="153"/>
    </location>
</feature>
<reference evidence="7" key="1">
    <citation type="submission" date="2021-03" db="EMBL/GenBank/DDBJ databases">
        <authorList>
            <person name="Peeters C."/>
        </authorList>
    </citation>
    <scope>NUCLEOTIDE SEQUENCE</scope>
    <source>
        <strain evidence="7">LMG 31506</strain>
    </source>
</reference>
<feature type="transmembrane region" description="Helical" evidence="6">
    <location>
        <begin position="231"/>
        <end position="255"/>
    </location>
</feature>
<dbReference type="PANTHER" id="PTHR30569:SF0">
    <property type="entry name" value="CYTOSINE PERMEASE"/>
    <property type="match status" value="1"/>
</dbReference>
<dbReference type="Proteomes" id="UP000672934">
    <property type="component" value="Unassembled WGS sequence"/>
</dbReference>
<name>A0A916J0S3_9BURK</name>
<feature type="transmembrane region" description="Helical" evidence="6">
    <location>
        <begin position="363"/>
        <end position="387"/>
    </location>
</feature>
<keyword evidence="4 6" id="KW-1133">Transmembrane helix</keyword>
<feature type="transmembrane region" description="Helical" evidence="6">
    <location>
        <begin position="62"/>
        <end position="83"/>
    </location>
</feature>
<dbReference type="GO" id="GO:0005886">
    <property type="term" value="C:plasma membrane"/>
    <property type="evidence" value="ECO:0007669"/>
    <property type="project" value="TreeGrafter"/>
</dbReference>
<evidence type="ECO:0000313" key="8">
    <source>
        <dbReference type="Proteomes" id="UP000672934"/>
    </source>
</evidence>
<dbReference type="PANTHER" id="PTHR30569">
    <property type="entry name" value="CYTOSINE TRANSPORTER CODB"/>
    <property type="match status" value="1"/>
</dbReference>
<organism evidence="7 8">
    <name type="scientific">Cupriavidus yeoncheonensis</name>
    <dbReference type="NCBI Taxonomy" id="1462994"/>
    <lineage>
        <taxon>Bacteria</taxon>
        <taxon>Pseudomonadati</taxon>
        <taxon>Pseudomonadota</taxon>
        <taxon>Betaproteobacteria</taxon>
        <taxon>Burkholderiales</taxon>
        <taxon>Burkholderiaceae</taxon>
        <taxon>Cupriavidus</taxon>
    </lineage>
</organism>
<feature type="transmembrane region" description="Helical" evidence="6">
    <location>
        <begin position="160"/>
        <end position="177"/>
    </location>
</feature>
<dbReference type="EMBL" id="CAJPUY010000027">
    <property type="protein sequence ID" value="CAG2156090.1"/>
    <property type="molecule type" value="Genomic_DNA"/>
</dbReference>
<feature type="transmembrane region" description="Helical" evidence="6">
    <location>
        <begin position="300"/>
        <end position="319"/>
    </location>
</feature>
<feature type="transmembrane region" description="Helical" evidence="6">
    <location>
        <begin position="197"/>
        <end position="219"/>
    </location>
</feature>
<dbReference type="InterPro" id="IPR030191">
    <property type="entry name" value="CodB"/>
</dbReference>
<comment type="subcellular location">
    <subcellularLocation>
        <location evidence="1">Membrane</location>
        <topology evidence="1">Multi-pass membrane protein</topology>
    </subcellularLocation>
</comment>
<feature type="transmembrane region" description="Helical" evidence="6">
    <location>
        <begin position="331"/>
        <end position="351"/>
    </location>
</feature>
<evidence type="ECO:0000256" key="1">
    <source>
        <dbReference type="ARBA" id="ARBA00004141"/>
    </source>
</evidence>
<evidence type="ECO:0000256" key="2">
    <source>
        <dbReference type="ARBA" id="ARBA00008974"/>
    </source>
</evidence>
<gene>
    <name evidence="7" type="primary">codB_2</name>
    <name evidence="7" type="ORF">LMG31506_05598</name>
</gene>
<evidence type="ECO:0000256" key="5">
    <source>
        <dbReference type="ARBA" id="ARBA00023136"/>
    </source>
</evidence>
<dbReference type="RefSeq" id="WP_211950434.1">
    <property type="nucleotide sequence ID" value="NZ_CAJPUY010000027.1"/>
</dbReference>
<evidence type="ECO:0000313" key="7">
    <source>
        <dbReference type="EMBL" id="CAG2156090.1"/>
    </source>
</evidence>